<dbReference type="Proteomes" id="UP000215027">
    <property type="component" value="Chromosome I"/>
</dbReference>
<evidence type="ECO:0000313" key="3">
    <source>
        <dbReference type="Proteomes" id="UP000215027"/>
    </source>
</evidence>
<dbReference type="RefSeq" id="WP_095044493.1">
    <property type="nucleotide sequence ID" value="NZ_LN890655.1"/>
</dbReference>
<keyword evidence="3" id="KW-1185">Reference proteome</keyword>
<gene>
    <name evidence="2" type="ORF">CFX0092_A3378</name>
</gene>
<dbReference type="AlphaFoldDB" id="A0A160T510"/>
<feature type="compositionally biased region" description="Pro residues" evidence="1">
    <location>
        <begin position="242"/>
        <end position="253"/>
    </location>
</feature>
<feature type="region of interest" description="Disordered" evidence="1">
    <location>
        <begin position="163"/>
        <end position="282"/>
    </location>
</feature>
<feature type="compositionally biased region" description="Pro residues" evidence="1">
    <location>
        <begin position="191"/>
        <end position="205"/>
    </location>
</feature>
<protein>
    <submittedName>
        <fullName evidence="2">Uncharacterized protein</fullName>
    </submittedName>
</protein>
<name>A0A160T510_9CHLR</name>
<evidence type="ECO:0000313" key="2">
    <source>
        <dbReference type="EMBL" id="CUS05256.2"/>
    </source>
</evidence>
<reference evidence="2" key="1">
    <citation type="submission" date="2016-01" db="EMBL/GenBank/DDBJ databases">
        <authorList>
            <person name="Mcilroy J.S."/>
            <person name="Karst M S."/>
            <person name="Albertsen M."/>
        </authorList>
    </citation>
    <scope>NUCLEOTIDE SEQUENCE</scope>
    <source>
        <strain evidence="2">Cfx-K</strain>
    </source>
</reference>
<evidence type="ECO:0000256" key="1">
    <source>
        <dbReference type="SAM" id="MobiDB-lite"/>
    </source>
</evidence>
<sequence>MHESAQRQIQALPGKEQLITFAGRLLEWLNRDLNPRGEPLSESRARAMLLAANVLDEPTRHSFAQALESEQGMRLALYDLLRESGLADKEEIAALATATAGLSAPAAPASAEWLALAVAAHAWRSDFLLDRLDPAAPPDPYSPAGQVLKRAAYYVRQEVQRSATERDKLGRKLAHAAAGPPTLDSMRPDAPIAPLPPYFRPPVPERYPEYTPGLQLSSGEVETPATPRREEPISISDADLSPPAPSAPQPQPPLRIDASQLEPPAQPATQRPAPRPPAAPRANVVMPNATAAANTAGATDAARRMGRGRGAMKATKLHVVVQEHPDGPGLYGLQVRVSSRGIRRYVAGTTNKDGEFVCELPVQVDAGLTYDVDVTWPRDFGGEVERKSITLNADRTHFNLPFYRTLKA</sequence>
<dbReference type="EMBL" id="LN890655">
    <property type="protein sequence ID" value="CUS05256.2"/>
    <property type="molecule type" value="Genomic_DNA"/>
</dbReference>
<proteinExistence type="predicted"/>
<organism evidence="2 3">
    <name type="scientific">Candidatus Promineifilum breve</name>
    <dbReference type="NCBI Taxonomy" id="1806508"/>
    <lineage>
        <taxon>Bacteria</taxon>
        <taxon>Bacillati</taxon>
        <taxon>Chloroflexota</taxon>
        <taxon>Ardenticatenia</taxon>
        <taxon>Candidatus Promineifilales</taxon>
        <taxon>Candidatus Promineifilaceae</taxon>
        <taxon>Candidatus Promineifilum</taxon>
    </lineage>
</organism>
<accession>A0A160T510</accession>
<dbReference type="KEGG" id="pbf:CFX0092_A3378"/>